<proteinExistence type="predicted"/>
<dbReference type="EMBL" id="CAXAQS010000349">
    <property type="protein sequence ID" value="CAK9251270.1"/>
    <property type="molecule type" value="Genomic_DNA"/>
</dbReference>
<protein>
    <submittedName>
        <fullName evidence="1">Uncharacterized protein</fullName>
    </submittedName>
</protein>
<gene>
    <name evidence="1" type="ORF">CSSPJE1EN1_LOCUS26648</name>
</gene>
<accession>A0ABP0VA14</accession>
<evidence type="ECO:0000313" key="1">
    <source>
        <dbReference type="EMBL" id="CAK9251270.1"/>
    </source>
</evidence>
<sequence>MCQRFAGQLSIANRISRLAPINPEFLPAPPETPRERLYYTVCGRVYTESQVPAIKKALRAIRKARADEGDDGPNNCGCYFRKHDMYENAEFPIAEIRWPTRICPDHGIELDAFREDNGILVCSMCSGDVPHRLREGLNDWFWHDKFLICDKRREELEVTLDIFKKILGTLSGTPFCRGSDFEAYYEIGMECMTSIEEELLVYKPLPDDISAASKLIRHNLPHDRLCFNICELYLLYYIVKGEELAIEKSPLVDFDFTNDLVEINLIIRGISKLKDEIDFGEWMQYQINLMAAAQSTNGPLATISHLIREEMIKNDL</sequence>
<organism evidence="1 2">
    <name type="scientific">Sphagnum jensenii</name>
    <dbReference type="NCBI Taxonomy" id="128206"/>
    <lineage>
        <taxon>Eukaryota</taxon>
        <taxon>Viridiplantae</taxon>
        <taxon>Streptophyta</taxon>
        <taxon>Embryophyta</taxon>
        <taxon>Bryophyta</taxon>
        <taxon>Sphagnophytina</taxon>
        <taxon>Sphagnopsida</taxon>
        <taxon>Sphagnales</taxon>
        <taxon>Sphagnaceae</taxon>
        <taxon>Sphagnum</taxon>
    </lineage>
</organism>
<reference evidence="1" key="1">
    <citation type="submission" date="2024-02" db="EMBL/GenBank/DDBJ databases">
        <authorList>
            <consortium name="ELIXIR-Norway"/>
            <consortium name="Elixir Norway"/>
        </authorList>
    </citation>
    <scope>NUCLEOTIDE SEQUENCE</scope>
</reference>
<evidence type="ECO:0000313" key="2">
    <source>
        <dbReference type="Proteomes" id="UP001497444"/>
    </source>
</evidence>
<name>A0ABP0VA14_9BRYO</name>
<keyword evidence="2" id="KW-1185">Reference proteome</keyword>
<dbReference type="Proteomes" id="UP001497444">
    <property type="component" value="Unassembled WGS sequence"/>
</dbReference>
<comment type="caution">
    <text evidence="1">The sequence shown here is derived from an EMBL/GenBank/DDBJ whole genome shotgun (WGS) entry which is preliminary data.</text>
</comment>